<dbReference type="AlphaFoldDB" id="A0A9D3N4I0"/>
<accession>A0A9D3N4I0</accession>
<dbReference type="EMBL" id="JAHKSW010000029">
    <property type="protein sequence ID" value="KAG7314252.1"/>
    <property type="molecule type" value="Genomic_DNA"/>
</dbReference>
<dbReference type="Proteomes" id="UP000824219">
    <property type="component" value="Linkage Group LG29"/>
</dbReference>
<evidence type="ECO:0000259" key="3">
    <source>
        <dbReference type="PROSITE" id="PS50041"/>
    </source>
</evidence>
<protein>
    <recommendedName>
        <fullName evidence="3">C-type lectin domain-containing protein</fullName>
    </recommendedName>
</protein>
<dbReference type="SUPFAM" id="SSF56436">
    <property type="entry name" value="C-type lectin-like"/>
    <property type="match status" value="2"/>
</dbReference>
<feature type="domain" description="C-type lectin" evidence="3">
    <location>
        <begin position="20"/>
        <end position="136"/>
    </location>
</feature>
<dbReference type="PANTHER" id="PTHR45784:SF3">
    <property type="entry name" value="C-TYPE LECTIN DOMAIN FAMILY 4 MEMBER K-LIKE-RELATED"/>
    <property type="match status" value="1"/>
</dbReference>
<dbReference type="InterPro" id="IPR016187">
    <property type="entry name" value="CTDL_fold"/>
</dbReference>
<keyword evidence="5" id="KW-1185">Reference proteome</keyword>
<dbReference type="InterPro" id="IPR016186">
    <property type="entry name" value="C-type_lectin-like/link_sf"/>
</dbReference>
<evidence type="ECO:0000313" key="4">
    <source>
        <dbReference type="EMBL" id="KAG7314252.1"/>
    </source>
</evidence>
<sequence>MKLNLVLLCLIGNVPITLSTVAHKYHLIMTPMTWSEAQRYCRETYDDLAAIQSFNDWLRIAAEALRYFMIFPAWIGLYNNIDSWRWSYNDLPLNNITLRNWLFSEPTNGNQACAALDWTGYWLDFPCTDLKSFICYDSRFSGSGRFISYPLPLLNWFGAQAYCRTIHTDLATATNSVENSELQKRVFFMTSFWFGLYRDTWTWTDGTIASNIPWGLFQPDNLFGAQNCGTFAVGLISDETCSSKFAFFCHSVPPVRQRQIVKLQVKSDGSVLDPDMQSSILEQIKQKLKENAMNMANITVTWRVQPDGNIFYKKNKDDL</sequence>
<dbReference type="SMART" id="SM00034">
    <property type="entry name" value="CLECT"/>
    <property type="match status" value="2"/>
</dbReference>
<dbReference type="PROSITE" id="PS50041">
    <property type="entry name" value="C_TYPE_LECTIN_2"/>
    <property type="match status" value="2"/>
</dbReference>
<dbReference type="PANTHER" id="PTHR45784">
    <property type="entry name" value="C-TYPE LECTIN DOMAIN FAMILY 20 MEMBER A-RELATED"/>
    <property type="match status" value="1"/>
</dbReference>
<organism evidence="4 5">
    <name type="scientific">Hemibagrus wyckioides</name>
    <dbReference type="NCBI Taxonomy" id="337641"/>
    <lineage>
        <taxon>Eukaryota</taxon>
        <taxon>Metazoa</taxon>
        <taxon>Chordata</taxon>
        <taxon>Craniata</taxon>
        <taxon>Vertebrata</taxon>
        <taxon>Euteleostomi</taxon>
        <taxon>Actinopterygii</taxon>
        <taxon>Neopterygii</taxon>
        <taxon>Teleostei</taxon>
        <taxon>Ostariophysi</taxon>
        <taxon>Siluriformes</taxon>
        <taxon>Bagridae</taxon>
        <taxon>Hemibagrus</taxon>
    </lineage>
</organism>
<feature type="domain" description="C-type lectin" evidence="3">
    <location>
        <begin position="155"/>
        <end position="250"/>
    </location>
</feature>
<gene>
    <name evidence="4" type="ORF">KOW79_022748</name>
</gene>
<keyword evidence="1" id="KW-1015">Disulfide bond</keyword>
<dbReference type="PROSITE" id="PS00615">
    <property type="entry name" value="C_TYPE_LECTIN_1"/>
    <property type="match status" value="1"/>
</dbReference>
<dbReference type="OrthoDB" id="6369810at2759"/>
<keyword evidence="2" id="KW-0732">Signal</keyword>
<evidence type="ECO:0000256" key="2">
    <source>
        <dbReference type="SAM" id="SignalP"/>
    </source>
</evidence>
<dbReference type="Gene3D" id="3.10.100.10">
    <property type="entry name" value="Mannose-Binding Protein A, subunit A"/>
    <property type="match status" value="2"/>
</dbReference>
<evidence type="ECO:0000313" key="5">
    <source>
        <dbReference type="Proteomes" id="UP000824219"/>
    </source>
</evidence>
<name>A0A9D3N4I0_9TELE</name>
<dbReference type="InterPro" id="IPR001304">
    <property type="entry name" value="C-type_lectin-like"/>
</dbReference>
<evidence type="ECO:0000256" key="1">
    <source>
        <dbReference type="ARBA" id="ARBA00023157"/>
    </source>
</evidence>
<proteinExistence type="predicted"/>
<feature type="signal peptide" evidence="2">
    <location>
        <begin position="1"/>
        <end position="19"/>
    </location>
</feature>
<dbReference type="InterPro" id="IPR018378">
    <property type="entry name" value="C-type_lectin_CS"/>
</dbReference>
<reference evidence="4 5" key="1">
    <citation type="submission" date="2021-06" db="EMBL/GenBank/DDBJ databases">
        <title>Chromosome-level genome assembly of the red-tail catfish (Hemibagrus wyckioides).</title>
        <authorList>
            <person name="Shao F."/>
        </authorList>
    </citation>
    <scope>NUCLEOTIDE SEQUENCE [LARGE SCALE GENOMIC DNA]</scope>
    <source>
        <strain evidence="4">EC202008001</strain>
        <tissue evidence="4">Blood</tissue>
    </source>
</reference>
<dbReference type="Pfam" id="PF00059">
    <property type="entry name" value="Lectin_C"/>
    <property type="match status" value="2"/>
</dbReference>
<feature type="chain" id="PRO_5038701565" description="C-type lectin domain-containing protein" evidence="2">
    <location>
        <begin position="20"/>
        <end position="319"/>
    </location>
</feature>
<comment type="caution">
    <text evidence="4">The sequence shown here is derived from an EMBL/GenBank/DDBJ whole genome shotgun (WGS) entry which is preliminary data.</text>
</comment>